<dbReference type="eggNOG" id="COG2133">
    <property type="taxonomic scope" value="Bacteria"/>
</dbReference>
<dbReference type="InterPro" id="IPR011041">
    <property type="entry name" value="Quinoprot_gluc/sorb_DH_b-prop"/>
</dbReference>
<dbReference type="STRING" id="493475.GARC_0682"/>
<sequence>MNRFLMKVLLLTLLLCAISVKSQTINLIEGIKIKNGNRAEALFYYNNNWRAIRLTALKLGYIDSFELIETSADKASEFDILLITKYSDLIDQNKAEGRFNKIVANSGALKLLNDIKPDEFRQSVFVKIGEGVQIQDPFSGKPIKDMVIQGLAHPWSMAFLSENEVLISEKDGDLLKVNLLTKQKTVIQNFPEDLAINLTIDASQYEPGIYPSSLTGRTGSFNMGIFDVVLDPNFTANQLFYVAYAAQKDDTFTTKVIRATLKNNALTDIKTIFVADPYTPGAWHFGGGMTFASDGKLYITIGERLFNEMNQPSMPIAQDLQDKRGKIHRINPDGSIPTDNPKFADKTIDSIYALGIRAAQGLTVEPHTGDIWFTEHGTNQGDEINLLKAGANYGWPIKTTGTYRYSEYKPPALSDRTFSDPLWYWLQTVAPTGLTFYTGSEFPEWKNDLFVAGLSRGSLWRVRIEGETIKAIEELFVDDRVRSRKVVQSPAGKLYLLTDEDNGKIIRIRKK</sequence>
<evidence type="ECO:0000313" key="3">
    <source>
        <dbReference type="EMBL" id="GAC17663.1"/>
    </source>
</evidence>
<feature type="chain" id="PRO_5003897563" description="Glucose/Sorbosone dehydrogenase domain-containing protein" evidence="1">
    <location>
        <begin position="23"/>
        <end position="511"/>
    </location>
</feature>
<feature type="domain" description="Glucose/Sorbosone dehydrogenase" evidence="2">
    <location>
        <begin position="151"/>
        <end position="507"/>
    </location>
</feature>
<dbReference type="InterPro" id="IPR011042">
    <property type="entry name" value="6-blade_b-propeller_TolB-like"/>
</dbReference>
<evidence type="ECO:0000256" key="1">
    <source>
        <dbReference type="SAM" id="SignalP"/>
    </source>
</evidence>
<keyword evidence="4" id="KW-1185">Reference proteome</keyword>
<dbReference type="OrthoDB" id="9770043at2"/>
<name>K6YLZ0_9ALTE</name>
<reference evidence="3 4" key="1">
    <citation type="journal article" date="2017" name="Antonie Van Leeuwenhoek">
        <title>Rhizobium rhizosphaerae sp. nov., a novel species isolated from rice rhizosphere.</title>
        <authorList>
            <person name="Zhao J.J."/>
            <person name="Zhang J."/>
            <person name="Zhang R.J."/>
            <person name="Zhang C.W."/>
            <person name="Yin H.Q."/>
            <person name="Zhang X.X."/>
        </authorList>
    </citation>
    <scope>NUCLEOTIDE SEQUENCE [LARGE SCALE GENOMIC DNA]</scope>
    <source>
        <strain evidence="3 4">BSs20135</strain>
    </source>
</reference>
<accession>K6YLZ0</accession>
<dbReference type="AlphaFoldDB" id="K6YLZ0"/>
<dbReference type="PANTHER" id="PTHR19328:SF75">
    <property type="entry name" value="ALDOSE SUGAR DEHYDROGENASE YLII"/>
    <property type="match status" value="1"/>
</dbReference>
<dbReference type="Gene3D" id="2.120.10.30">
    <property type="entry name" value="TolB, C-terminal domain"/>
    <property type="match status" value="1"/>
</dbReference>
<dbReference type="RefSeq" id="WP_007616674.1">
    <property type="nucleotide sequence ID" value="NZ_BAEO01000009.1"/>
</dbReference>
<keyword evidence="1" id="KW-0732">Signal</keyword>
<proteinExistence type="predicted"/>
<dbReference type="EMBL" id="BAEO01000009">
    <property type="protein sequence ID" value="GAC17663.1"/>
    <property type="molecule type" value="Genomic_DNA"/>
</dbReference>
<comment type="caution">
    <text evidence="3">The sequence shown here is derived from an EMBL/GenBank/DDBJ whole genome shotgun (WGS) entry which is preliminary data.</text>
</comment>
<dbReference type="Proteomes" id="UP000006327">
    <property type="component" value="Unassembled WGS sequence"/>
</dbReference>
<gene>
    <name evidence="3" type="ORF">GARC_0682</name>
</gene>
<dbReference type="PANTHER" id="PTHR19328">
    <property type="entry name" value="HEDGEHOG-INTERACTING PROTEIN"/>
    <property type="match status" value="1"/>
</dbReference>
<dbReference type="InterPro" id="IPR012938">
    <property type="entry name" value="Glc/Sorbosone_DH"/>
</dbReference>
<feature type="signal peptide" evidence="1">
    <location>
        <begin position="1"/>
        <end position="22"/>
    </location>
</feature>
<dbReference type="Pfam" id="PF07995">
    <property type="entry name" value="GSDH"/>
    <property type="match status" value="1"/>
</dbReference>
<dbReference type="SUPFAM" id="SSF50952">
    <property type="entry name" value="Soluble quinoprotein glucose dehydrogenase"/>
    <property type="match status" value="1"/>
</dbReference>
<protein>
    <recommendedName>
        <fullName evidence="2">Glucose/Sorbosone dehydrogenase domain-containing protein</fullName>
    </recommendedName>
</protein>
<evidence type="ECO:0000313" key="4">
    <source>
        <dbReference type="Proteomes" id="UP000006327"/>
    </source>
</evidence>
<organism evidence="3 4">
    <name type="scientific">Paraglaciecola arctica BSs20135</name>
    <dbReference type="NCBI Taxonomy" id="493475"/>
    <lineage>
        <taxon>Bacteria</taxon>
        <taxon>Pseudomonadati</taxon>
        <taxon>Pseudomonadota</taxon>
        <taxon>Gammaproteobacteria</taxon>
        <taxon>Alteromonadales</taxon>
        <taxon>Alteromonadaceae</taxon>
        <taxon>Paraglaciecola</taxon>
    </lineage>
</organism>
<evidence type="ECO:0000259" key="2">
    <source>
        <dbReference type="Pfam" id="PF07995"/>
    </source>
</evidence>